<protein>
    <submittedName>
        <fullName evidence="2">Uncharacterized protein</fullName>
    </submittedName>
</protein>
<dbReference type="EMBL" id="BJYU01000011">
    <property type="protein sequence ID" value="GEO13527.1"/>
    <property type="molecule type" value="Genomic_DNA"/>
</dbReference>
<name>A0A512BNR8_9HYPH</name>
<keyword evidence="1" id="KW-1133">Transmembrane helix</keyword>
<keyword evidence="3" id="KW-1185">Reference proteome</keyword>
<reference evidence="2 3" key="1">
    <citation type="submission" date="2019-07" db="EMBL/GenBank/DDBJ databases">
        <title>Whole genome shotgun sequence of Microvirga aerophila NBRC 106136.</title>
        <authorList>
            <person name="Hosoyama A."/>
            <person name="Uohara A."/>
            <person name="Ohji S."/>
            <person name="Ichikawa N."/>
        </authorList>
    </citation>
    <scope>NUCLEOTIDE SEQUENCE [LARGE SCALE GENOMIC DNA]</scope>
    <source>
        <strain evidence="2 3">NBRC 106136</strain>
    </source>
</reference>
<dbReference type="AlphaFoldDB" id="A0A512BNR8"/>
<keyword evidence="1" id="KW-0472">Membrane</keyword>
<gene>
    <name evidence="2" type="ORF">MAE02_12230</name>
</gene>
<evidence type="ECO:0000313" key="2">
    <source>
        <dbReference type="EMBL" id="GEO13527.1"/>
    </source>
</evidence>
<comment type="caution">
    <text evidence="2">The sequence shown here is derived from an EMBL/GenBank/DDBJ whole genome shotgun (WGS) entry which is preliminary data.</text>
</comment>
<keyword evidence="1" id="KW-0812">Transmembrane</keyword>
<organism evidence="2 3">
    <name type="scientific">Microvirga aerophila</name>
    <dbReference type="NCBI Taxonomy" id="670291"/>
    <lineage>
        <taxon>Bacteria</taxon>
        <taxon>Pseudomonadati</taxon>
        <taxon>Pseudomonadota</taxon>
        <taxon>Alphaproteobacteria</taxon>
        <taxon>Hyphomicrobiales</taxon>
        <taxon>Methylobacteriaceae</taxon>
        <taxon>Microvirga</taxon>
    </lineage>
</organism>
<proteinExistence type="predicted"/>
<dbReference type="RefSeq" id="WP_114185632.1">
    <property type="nucleotide sequence ID" value="NZ_BJYU01000011.1"/>
</dbReference>
<evidence type="ECO:0000256" key="1">
    <source>
        <dbReference type="SAM" id="Phobius"/>
    </source>
</evidence>
<feature type="transmembrane region" description="Helical" evidence="1">
    <location>
        <begin position="106"/>
        <end position="128"/>
    </location>
</feature>
<evidence type="ECO:0000313" key="3">
    <source>
        <dbReference type="Proteomes" id="UP000321085"/>
    </source>
</evidence>
<sequence length="137" mass="15785">MTWTRGFFRLWVALSLIWGVYVFAQFSTINLNNTRNWLIVSEFCTQHTRQGEEILMAYELEEILETGRQEKYPQAIRVSVPNVIACERDNRFRSNLRIAWDTGTELVGALFLPPLVLLGVGMICGWVLSGFRAKRTA</sequence>
<accession>A0A512BNR8</accession>
<dbReference type="Proteomes" id="UP000321085">
    <property type="component" value="Unassembled WGS sequence"/>
</dbReference>